<feature type="domain" description="Histidine kinase" evidence="9">
    <location>
        <begin position="127"/>
        <end position="343"/>
    </location>
</feature>
<evidence type="ECO:0000313" key="11">
    <source>
        <dbReference type="Proteomes" id="UP000050471"/>
    </source>
</evidence>
<gene>
    <name evidence="10" type="ORF">AKJ29_09810</name>
</gene>
<keyword evidence="4" id="KW-0808">Transferase</keyword>
<comment type="caution">
    <text evidence="10">The sequence shown here is derived from an EMBL/GenBank/DDBJ whole genome shotgun (WGS) entry which is preliminary data.</text>
</comment>
<dbReference type="OrthoDB" id="9789238at2"/>
<dbReference type="Gene3D" id="1.10.287.130">
    <property type="match status" value="1"/>
</dbReference>
<sequence length="350" mass="37431">MSDLLWSALPIPALILSKDGQVEQVNAAGEALLNQSERALLGRGMIEVLQLGPELGDAIERVRASQGTMYADAVKFTPHNAPPGEVNIQISPIGEGALLLLHPRQPEQLGQEKGSKAARQAIGMAEMLAHEIKNPLAGITGAAQLLSMGLSPEDQELTDLIVAESRRIVALLDQVEQFGDLRPPVKHPVNIHDLLDRARTTARVGFADGCSINELYDPSLPLTFVDEDQLMQVFLNLIKNASEAAGSAGSITLRSFYDAGLHRRGPDGTREPLPLQVEVIDDGPGLPPDIADHVFDPFVSGRENGTGLGLALVSKILTDHGGLITVNSQPGRTVFRVSLPVVPDPGRARK</sequence>
<dbReference type="InterPro" id="IPR000014">
    <property type="entry name" value="PAS"/>
</dbReference>
<dbReference type="PANTHER" id="PTHR43065:SF10">
    <property type="entry name" value="PEROXIDE STRESS-ACTIVATED HISTIDINE KINASE MAK3"/>
    <property type="match status" value="1"/>
</dbReference>
<reference evidence="10 11" key="1">
    <citation type="submission" date="2015-09" db="EMBL/GenBank/DDBJ databases">
        <title>Draft genome sequence of Aliiroseovarius crassostreae CV919-312TSm, the causative agent of Roseovarius Oyster Disease (formerly Juvenile Oyster Disease).</title>
        <authorList>
            <person name="Kessner L."/>
            <person name="Spinard E."/>
            <person name="Nelson D."/>
        </authorList>
    </citation>
    <scope>NUCLEOTIDE SEQUENCE [LARGE SCALE GENOMIC DNA]</scope>
    <source>
        <strain evidence="10 11">CV919-312</strain>
    </source>
</reference>
<proteinExistence type="predicted"/>
<dbReference type="AlphaFoldDB" id="A0A0N8IB98"/>
<dbReference type="InterPro" id="IPR003594">
    <property type="entry name" value="HATPase_dom"/>
</dbReference>
<dbReference type="InterPro" id="IPR003661">
    <property type="entry name" value="HisK_dim/P_dom"/>
</dbReference>
<accession>A0A0N8IB98</accession>
<dbReference type="InterPro" id="IPR036097">
    <property type="entry name" value="HisK_dim/P_sf"/>
</dbReference>
<dbReference type="CDD" id="cd00082">
    <property type="entry name" value="HisKA"/>
    <property type="match status" value="1"/>
</dbReference>
<dbReference type="PANTHER" id="PTHR43065">
    <property type="entry name" value="SENSOR HISTIDINE KINASE"/>
    <property type="match status" value="1"/>
</dbReference>
<dbReference type="GO" id="GO:0005524">
    <property type="term" value="F:ATP binding"/>
    <property type="evidence" value="ECO:0007669"/>
    <property type="project" value="UniProtKB-KW"/>
</dbReference>
<dbReference type="SUPFAM" id="SSF55874">
    <property type="entry name" value="ATPase domain of HSP90 chaperone/DNA topoisomerase II/histidine kinase"/>
    <property type="match status" value="1"/>
</dbReference>
<dbReference type="SMART" id="SM00387">
    <property type="entry name" value="HATPase_c"/>
    <property type="match status" value="1"/>
</dbReference>
<keyword evidence="11" id="KW-1185">Reference proteome</keyword>
<keyword evidence="6" id="KW-0418">Kinase</keyword>
<dbReference type="InterPro" id="IPR004358">
    <property type="entry name" value="Sig_transdc_His_kin-like_C"/>
</dbReference>
<keyword evidence="8" id="KW-0902">Two-component regulatory system</keyword>
<evidence type="ECO:0000256" key="4">
    <source>
        <dbReference type="ARBA" id="ARBA00022679"/>
    </source>
</evidence>
<keyword evidence="3" id="KW-0597">Phosphoprotein</keyword>
<dbReference type="Pfam" id="PF00512">
    <property type="entry name" value="HisKA"/>
    <property type="match status" value="1"/>
</dbReference>
<protein>
    <recommendedName>
        <fullName evidence="2">histidine kinase</fullName>
        <ecNumber evidence="2">2.7.13.3</ecNumber>
    </recommendedName>
</protein>
<evidence type="ECO:0000256" key="3">
    <source>
        <dbReference type="ARBA" id="ARBA00022553"/>
    </source>
</evidence>
<dbReference type="SUPFAM" id="SSF47384">
    <property type="entry name" value="Homodimeric domain of signal transducing histidine kinase"/>
    <property type="match status" value="1"/>
</dbReference>
<evidence type="ECO:0000256" key="2">
    <source>
        <dbReference type="ARBA" id="ARBA00012438"/>
    </source>
</evidence>
<evidence type="ECO:0000256" key="1">
    <source>
        <dbReference type="ARBA" id="ARBA00000085"/>
    </source>
</evidence>
<dbReference type="Gene3D" id="3.30.450.20">
    <property type="entry name" value="PAS domain"/>
    <property type="match status" value="1"/>
</dbReference>
<evidence type="ECO:0000256" key="5">
    <source>
        <dbReference type="ARBA" id="ARBA00022741"/>
    </source>
</evidence>
<dbReference type="Gene3D" id="3.30.565.10">
    <property type="entry name" value="Histidine kinase-like ATPase, C-terminal domain"/>
    <property type="match status" value="1"/>
</dbReference>
<comment type="catalytic activity">
    <reaction evidence="1">
        <text>ATP + protein L-histidine = ADP + protein N-phospho-L-histidine.</text>
        <dbReference type="EC" id="2.7.13.3"/>
    </reaction>
</comment>
<name>A0A0N8IB98_9RHOB</name>
<keyword evidence="5" id="KW-0547">Nucleotide-binding</keyword>
<dbReference type="CDD" id="cd00130">
    <property type="entry name" value="PAS"/>
    <property type="match status" value="1"/>
</dbReference>
<dbReference type="PROSITE" id="PS50109">
    <property type="entry name" value="HIS_KIN"/>
    <property type="match status" value="1"/>
</dbReference>
<evidence type="ECO:0000313" key="10">
    <source>
        <dbReference type="EMBL" id="KPN62507.1"/>
    </source>
</evidence>
<dbReference type="SMART" id="SM00388">
    <property type="entry name" value="HisKA"/>
    <property type="match status" value="1"/>
</dbReference>
<evidence type="ECO:0000259" key="9">
    <source>
        <dbReference type="PROSITE" id="PS50109"/>
    </source>
</evidence>
<organism evidence="10 11">
    <name type="scientific">Aliiroseovarius crassostreae</name>
    <dbReference type="NCBI Taxonomy" id="154981"/>
    <lineage>
        <taxon>Bacteria</taxon>
        <taxon>Pseudomonadati</taxon>
        <taxon>Pseudomonadota</taxon>
        <taxon>Alphaproteobacteria</taxon>
        <taxon>Rhodobacterales</taxon>
        <taxon>Paracoccaceae</taxon>
        <taxon>Aliiroseovarius</taxon>
    </lineage>
</organism>
<dbReference type="EMBL" id="LKBA01000019">
    <property type="protein sequence ID" value="KPN62507.1"/>
    <property type="molecule type" value="Genomic_DNA"/>
</dbReference>
<dbReference type="RefSeq" id="WP_055192272.1">
    <property type="nucleotide sequence ID" value="NZ_FPBS01000019.1"/>
</dbReference>
<evidence type="ECO:0000256" key="7">
    <source>
        <dbReference type="ARBA" id="ARBA00022840"/>
    </source>
</evidence>
<dbReference type="PRINTS" id="PR00344">
    <property type="entry name" value="BCTRLSENSOR"/>
</dbReference>
<evidence type="ECO:0000256" key="8">
    <source>
        <dbReference type="ARBA" id="ARBA00023012"/>
    </source>
</evidence>
<dbReference type="Proteomes" id="UP000050471">
    <property type="component" value="Unassembled WGS sequence"/>
</dbReference>
<dbReference type="Pfam" id="PF02518">
    <property type="entry name" value="HATPase_c"/>
    <property type="match status" value="1"/>
</dbReference>
<dbReference type="EC" id="2.7.13.3" evidence="2"/>
<dbReference type="GO" id="GO:0000155">
    <property type="term" value="F:phosphorelay sensor kinase activity"/>
    <property type="evidence" value="ECO:0007669"/>
    <property type="project" value="InterPro"/>
</dbReference>
<keyword evidence="7" id="KW-0067">ATP-binding</keyword>
<dbReference type="InterPro" id="IPR036890">
    <property type="entry name" value="HATPase_C_sf"/>
</dbReference>
<dbReference type="STRING" id="154981.AKJ29_09810"/>
<evidence type="ECO:0000256" key="6">
    <source>
        <dbReference type="ARBA" id="ARBA00022777"/>
    </source>
</evidence>
<dbReference type="InterPro" id="IPR005467">
    <property type="entry name" value="His_kinase_dom"/>
</dbReference>